<accession>A0ABV9L431</accession>
<reference evidence="2" key="1">
    <citation type="journal article" date="2019" name="Int. J. Syst. Evol. Microbiol.">
        <title>The Global Catalogue of Microorganisms (GCM) 10K type strain sequencing project: providing services to taxonomists for standard genome sequencing and annotation.</title>
        <authorList>
            <consortium name="The Broad Institute Genomics Platform"/>
            <consortium name="The Broad Institute Genome Sequencing Center for Infectious Disease"/>
            <person name="Wu L."/>
            <person name="Ma J."/>
        </authorList>
    </citation>
    <scope>NUCLEOTIDE SEQUENCE [LARGE SCALE GENOMIC DNA]</scope>
    <source>
        <strain evidence="2">CCUG 66188</strain>
    </source>
</reference>
<evidence type="ECO:0008006" key="3">
    <source>
        <dbReference type="Google" id="ProtNLM"/>
    </source>
</evidence>
<evidence type="ECO:0000313" key="1">
    <source>
        <dbReference type="EMBL" id="MFC4676731.1"/>
    </source>
</evidence>
<evidence type="ECO:0000313" key="2">
    <source>
        <dbReference type="Proteomes" id="UP001596023"/>
    </source>
</evidence>
<gene>
    <name evidence="1" type="ORF">ACFO6W_23905</name>
</gene>
<dbReference type="PROSITE" id="PS51257">
    <property type="entry name" value="PROKAR_LIPOPROTEIN"/>
    <property type="match status" value="1"/>
</dbReference>
<sequence length="759" mass="88110">MKKSAKSNISSSVLLLLLLLIAIFAMFVSCSSNKMRGKIEIERLFMQTTKPEIDFVNSGGLQGQGGPRTISEEVSFTNPEDQSLEENEVFASKATKLDTSKVYKLSEVVIKVKSYFAPERDGKVNLDFNIIAPIDVLDPNWRLVLVPKLIDGDSICRLDTVILVGEGFKDKQTGDYEAYEDFLSTIVDPSAYDSLFVNWKSLYKEIHKVQRRNYEDYRNQYELVRNYENWKKMNEMEFLSMEALAMRHKKHMYSKYWRKAENQVIKNKESGKIWDGIHEKYDQKYKKDYVNFLKDVFSLHWLDSVTIDLNLHAQKDSILKRSHVPRKYREIHAKKLTLNDMKAQAFTREDSARIAKHHYLIDEIVLNELNINRKDDIFKETVEFPYRSGPEGLKIDTTITAENDVIYHYRQPWMVRPGMKNLKIVLESKAEAIDRSVFVFPTSDTLTYFIASLSQLADGDLATDRRKLHKYLFDKGSVQPDYKTRKSYQFDESINQGVFDKLVEAYNTYAAKPEYSVDSIIIQCSVDLQGDWESNYEQSLRRGNAISAFLKNKIAAPLVVKPKGEDWSALVKEIQLRNDLPNKAAILDTLTNAVYPDKSEETIKKIYPEDYRIIRDEIYPKLNRIDYFIELCRTDIEKDTIQVTYREDYADAIRLLKNGEYMDALEILAAYGDYNTALCLVCLGYNDKALTVLDKLPESPQNEYLSAIIFSRKKDDKEAAKRLINACKLNPDLYNRIRLDSEVSELADRVNLWPRLSKY</sequence>
<organism evidence="1 2">
    <name type="scientific">Dysgonomonas termitidis</name>
    <dbReference type="NCBI Taxonomy" id="1516126"/>
    <lineage>
        <taxon>Bacteria</taxon>
        <taxon>Pseudomonadati</taxon>
        <taxon>Bacteroidota</taxon>
        <taxon>Bacteroidia</taxon>
        <taxon>Bacteroidales</taxon>
        <taxon>Dysgonomonadaceae</taxon>
        <taxon>Dysgonomonas</taxon>
    </lineage>
</organism>
<comment type="caution">
    <text evidence="1">The sequence shown here is derived from an EMBL/GenBank/DDBJ whole genome shotgun (WGS) entry which is preliminary data.</text>
</comment>
<dbReference type="Proteomes" id="UP001596023">
    <property type="component" value="Unassembled WGS sequence"/>
</dbReference>
<dbReference type="EMBL" id="JBHSGN010000156">
    <property type="protein sequence ID" value="MFC4676731.1"/>
    <property type="molecule type" value="Genomic_DNA"/>
</dbReference>
<name>A0ABV9L431_9BACT</name>
<dbReference type="RefSeq" id="WP_380001245.1">
    <property type="nucleotide sequence ID" value="NZ_JBHSGN010000156.1"/>
</dbReference>
<keyword evidence="2" id="KW-1185">Reference proteome</keyword>
<proteinExistence type="predicted"/>
<protein>
    <recommendedName>
        <fullName evidence="3">OmpA-like domain-containing protein</fullName>
    </recommendedName>
</protein>